<dbReference type="AlphaFoldDB" id="A0AA35JL92"/>
<evidence type="ECO:0000313" key="2">
    <source>
        <dbReference type="Proteomes" id="UP001162090"/>
    </source>
</evidence>
<dbReference type="EMBL" id="OX365919">
    <property type="protein sequence ID" value="CAI4063679.1"/>
    <property type="molecule type" value="Genomic_DNA"/>
</dbReference>
<proteinExistence type="predicted"/>
<name>A0AA35JL92_SACUV</name>
<protein>
    <submittedName>
        <fullName evidence="1">Uncharacterized protein</fullName>
    </submittedName>
</protein>
<organism evidence="1 2">
    <name type="scientific">Saccharomyces uvarum</name>
    <name type="common">Yeast</name>
    <name type="synonym">Saccharomyces bayanus var. uvarum</name>
    <dbReference type="NCBI Taxonomy" id="230603"/>
    <lineage>
        <taxon>Eukaryota</taxon>
        <taxon>Fungi</taxon>
        <taxon>Dikarya</taxon>
        <taxon>Ascomycota</taxon>
        <taxon>Saccharomycotina</taxon>
        <taxon>Saccharomycetes</taxon>
        <taxon>Saccharomycetales</taxon>
        <taxon>Saccharomycetaceae</taxon>
        <taxon>Saccharomyces</taxon>
    </lineage>
</organism>
<reference evidence="1" key="1">
    <citation type="submission" date="2022-10" db="EMBL/GenBank/DDBJ databases">
        <authorList>
            <person name="Byrne P K."/>
        </authorList>
    </citation>
    <scope>NUCLEOTIDE SEQUENCE</scope>
    <source>
        <strain evidence="1">CBS7001</strain>
    </source>
</reference>
<dbReference type="Proteomes" id="UP001162090">
    <property type="component" value="Chromosome 8"/>
</dbReference>
<accession>A0AA35JL92</accession>
<evidence type="ECO:0000313" key="1">
    <source>
        <dbReference type="EMBL" id="CAI4063679.1"/>
    </source>
</evidence>
<gene>
    <name evidence="1" type="primary">SUVC08G0070</name>
    <name evidence="1" type="ORF">SUVC_08G0070</name>
</gene>
<sequence length="630" mass="73719">MVNWQTLFLVSLRREGSSLRYKYKSNMEGITHQVFPRCKKAFKKTGLVYEFCDISGTLYNASLMDLQKLLLRDINAPNGHVFKIVRTDLVQKSRNKRILHWERIAPMFSHALSLYEVAFNEMDRSFKPSFEWQQLIRLRSKDKKCQLQRVIWPKSVFANFCRGIGVKKDTHDRLLRQNDEQEPVLINPANAKPLPLFEIADDTDIGEFDGIGIFPYFVEEHQKFFVTELDKLKTKLISPLCTSSERMRVDTVISGRLLEDEKGKPFYLDTKSATKQVADGNITTLKHLLEWSVSHKTLWSRQSTKDRTCPGDVLRATVLSNDFSIRQLRDEFCKNFILYNIFTILQRNKKNIRSLTPETHISSFSFDWKAWDSYIWKQYQETESMEIPMGQADLTNYKAKYDLFLQDLQTYSTLVISEMKWEKFAIFQHDETSLSRFDHIGLVLQTILTNSRMIKVFQPNLCKYMQDELGSTFLGSINFVDSISKTVEPGFINEQSLQSANALWKLANQLLFFENKIYAEKFRINRPNQIRPLTLSEKFKIVILDKQNAIPETFKTLLMFLTQTRTNFVEDLTDIELHGHMHCIEKKMLDKSTFMYLYELKYNGALKTIPPPKEKIVDNIIDLLSSDKED</sequence>